<comment type="caution">
    <text evidence="2">The sequence shown here is derived from an EMBL/GenBank/DDBJ whole genome shotgun (WGS) entry which is preliminary data.</text>
</comment>
<dbReference type="AlphaFoldDB" id="A0A101TX51"/>
<evidence type="ECO:0000256" key="1">
    <source>
        <dbReference type="SAM" id="MobiDB-lite"/>
    </source>
</evidence>
<proteinExistence type="predicted"/>
<gene>
    <name evidence="2" type="ORF">AQJ67_24740</name>
</gene>
<dbReference type="EMBL" id="LMWY01000029">
    <property type="protein sequence ID" value="KUO00071.1"/>
    <property type="molecule type" value="Genomic_DNA"/>
</dbReference>
<organism evidence="2 3">
    <name type="scientific">Streptomyces caeruleatus</name>
    <dbReference type="NCBI Taxonomy" id="661399"/>
    <lineage>
        <taxon>Bacteria</taxon>
        <taxon>Bacillati</taxon>
        <taxon>Actinomycetota</taxon>
        <taxon>Actinomycetes</taxon>
        <taxon>Kitasatosporales</taxon>
        <taxon>Streptomycetaceae</taxon>
        <taxon>Streptomyces</taxon>
    </lineage>
</organism>
<feature type="region of interest" description="Disordered" evidence="1">
    <location>
        <begin position="1"/>
        <end position="22"/>
    </location>
</feature>
<evidence type="ECO:0000313" key="3">
    <source>
        <dbReference type="Proteomes" id="UP000053429"/>
    </source>
</evidence>
<dbReference type="Proteomes" id="UP000053429">
    <property type="component" value="Unassembled WGS sequence"/>
</dbReference>
<reference evidence="2 3" key="1">
    <citation type="submission" date="2015-10" db="EMBL/GenBank/DDBJ databases">
        <title>Draft genome sequence of Streptomyces caeruleatus NRRL B-24802, type strain for the species Streptomyces caeruleatus.</title>
        <authorList>
            <person name="Ruckert C."/>
            <person name="Winkler A."/>
            <person name="Kalinowski J."/>
            <person name="Kampfer P."/>
            <person name="Glaeser S."/>
        </authorList>
    </citation>
    <scope>NUCLEOTIDE SEQUENCE [LARGE SCALE GENOMIC DNA]</scope>
    <source>
        <strain evidence="2 3">NRRL B-24802</strain>
    </source>
</reference>
<accession>A0A101TX51</accession>
<name>A0A101TX51_9ACTN</name>
<protein>
    <submittedName>
        <fullName evidence="2">Uncharacterized protein</fullName>
    </submittedName>
</protein>
<evidence type="ECO:0000313" key="2">
    <source>
        <dbReference type="EMBL" id="KUO00071.1"/>
    </source>
</evidence>
<sequence>MPDRIDQASGRDRQRAGRAEIERPDQLGSQLLLYLLRIFPRPVSEREKSICVLGGAVGIFCPMLARDLFGFPEER</sequence>
<keyword evidence="3" id="KW-1185">Reference proteome</keyword>